<dbReference type="STRING" id="589865.DaAHT2_1800"/>
<protein>
    <recommendedName>
        <fullName evidence="3">Toxin</fullName>
    </recommendedName>
</protein>
<sequence length="100" mass="11891">MSDYRLIISPAARNDLKDIYQFGLRNWGASQSLRYLENLKERFWALTEQPLIGIERFELLPGMRSLPVESHIVFYQVRSKQIEIIRVLHGRQDPNRHIIK</sequence>
<dbReference type="eggNOG" id="COG3668">
    <property type="taxonomic scope" value="Bacteria"/>
</dbReference>
<dbReference type="InterPro" id="IPR028344">
    <property type="entry name" value="ParE1/4"/>
</dbReference>
<evidence type="ECO:0000313" key="5">
    <source>
        <dbReference type="Proteomes" id="UP000001508"/>
    </source>
</evidence>
<evidence type="ECO:0000256" key="1">
    <source>
        <dbReference type="ARBA" id="ARBA00006226"/>
    </source>
</evidence>
<dbReference type="InterPro" id="IPR035093">
    <property type="entry name" value="RelE/ParE_toxin_dom_sf"/>
</dbReference>
<gene>
    <name evidence="4" type="ordered locus">DaAHT2_1800</name>
</gene>
<dbReference type="PANTHER" id="PTHR33755:SF9">
    <property type="entry name" value="TOXIN PARE1"/>
    <property type="match status" value="1"/>
</dbReference>
<dbReference type="PANTHER" id="PTHR33755">
    <property type="entry name" value="TOXIN PARE1-RELATED"/>
    <property type="match status" value="1"/>
</dbReference>
<keyword evidence="5" id="KW-1185">Reference proteome</keyword>
<dbReference type="EMBL" id="CP001940">
    <property type="protein sequence ID" value="ADH86491.1"/>
    <property type="molecule type" value="Genomic_DNA"/>
</dbReference>
<name>D6Z4L6_DESAT</name>
<dbReference type="InParanoid" id="D6Z4L6"/>
<organism evidence="4 5">
    <name type="scientific">Desulfurivibrio alkaliphilus (strain DSM 19089 / UNIQEM U267 / AHT2)</name>
    <dbReference type="NCBI Taxonomy" id="589865"/>
    <lineage>
        <taxon>Bacteria</taxon>
        <taxon>Pseudomonadati</taxon>
        <taxon>Thermodesulfobacteriota</taxon>
        <taxon>Desulfobulbia</taxon>
        <taxon>Desulfobulbales</taxon>
        <taxon>Desulfobulbaceae</taxon>
        <taxon>Desulfurivibrio</taxon>
    </lineage>
</organism>
<reference evidence="5" key="1">
    <citation type="submission" date="2010-02" db="EMBL/GenBank/DDBJ databases">
        <title>Complete sequence of Desulfurivibrio alkaliphilus AHT2.</title>
        <authorList>
            <consortium name="US DOE Joint Genome Institute"/>
            <person name="Pitluck S."/>
            <person name="Chertkov O."/>
            <person name="Detter J.C."/>
            <person name="Han C."/>
            <person name="Tapia R."/>
            <person name="Larimer F."/>
            <person name="Land M."/>
            <person name="Hauser L."/>
            <person name="Kyrpides N."/>
            <person name="Mikhailova N."/>
            <person name="Sorokin D.Y."/>
            <person name="Muyzer G."/>
            <person name="Woyke T."/>
        </authorList>
    </citation>
    <scope>NUCLEOTIDE SEQUENCE [LARGE SCALE GENOMIC DNA]</scope>
    <source>
        <strain evidence="5">DSM 19089 / UNIQEM U267 / AHT2</strain>
    </source>
</reference>
<dbReference type="Proteomes" id="UP000001508">
    <property type="component" value="Chromosome"/>
</dbReference>
<dbReference type="PIRSF" id="PIRSF029218">
    <property type="entry name" value="ParE"/>
    <property type="match status" value="1"/>
</dbReference>
<dbReference type="KEGG" id="dak:DaAHT2_1800"/>
<evidence type="ECO:0000256" key="2">
    <source>
        <dbReference type="ARBA" id="ARBA00022649"/>
    </source>
</evidence>
<dbReference type="Pfam" id="PF05016">
    <property type="entry name" value="ParE_toxin"/>
    <property type="match status" value="1"/>
</dbReference>
<keyword evidence="2" id="KW-1277">Toxin-antitoxin system</keyword>
<dbReference type="InterPro" id="IPR007712">
    <property type="entry name" value="RelE/ParE_toxin"/>
</dbReference>
<comment type="similarity">
    <text evidence="1 3">Belongs to the RelE toxin family.</text>
</comment>
<dbReference type="HOGENOM" id="CLU_147162_3_1_7"/>
<dbReference type="OrthoDB" id="5457915at2"/>
<dbReference type="InterPro" id="IPR051803">
    <property type="entry name" value="TA_system_RelE-like_toxin"/>
</dbReference>
<proteinExistence type="inferred from homology"/>
<dbReference type="AlphaFoldDB" id="D6Z4L6"/>
<evidence type="ECO:0000313" key="4">
    <source>
        <dbReference type="EMBL" id="ADH86491.1"/>
    </source>
</evidence>
<evidence type="ECO:0000256" key="3">
    <source>
        <dbReference type="PIRNR" id="PIRNR029218"/>
    </source>
</evidence>
<accession>D6Z4L6</accession>
<dbReference type="Gene3D" id="3.30.2310.20">
    <property type="entry name" value="RelE-like"/>
    <property type="match status" value="1"/>
</dbReference>
<dbReference type="RefSeq" id="WP_013164014.1">
    <property type="nucleotide sequence ID" value="NC_014216.1"/>
</dbReference>